<keyword evidence="2" id="KW-1185">Reference proteome</keyword>
<evidence type="ECO:0000313" key="1">
    <source>
        <dbReference type="EMBL" id="MBE9145002.1"/>
    </source>
</evidence>
<comment type="caution">
    <text evidence="1">The sequence shown here is derived from an EMBL/GenBank/DDBJ whole genome shotgun (WGS) entry which is preliminary data.</text>
</comment>
<evidence type="ECO:0000313" key="2">
    <source>
        <dbReference type="Proteomes" id="UP000640725"/>
    </source>
</evidence>
<accession>A0ABR9UEW3</accession>
<reference evidence="1 2" key="1">
    <citation type="submission" date="2020-10" db="EMBL/GenBank/DDBJ databases">
        <authorList>
            <person name="Castelo-Branco R."/>
            <person name="Eusebio N."/>
            <person name="Adriana R."/>
            <person name="Vieira A."/>
            <person name="Brugerolle De Fraissinette N."/>
            <person name="Rezende De Castro R."/>
            <person name="Schneider M.P."/>
            <person name="Vasconcelos V."/>
            <person name="Leao P.N."/>
        </authorList>
    </citation>
    <scope>NUCLEOTIDE SEQUENCE [LARGE SCALE GENOMIC DNA]</scope>
    <source>
        <strain evidence="1 2">LEGE 06226</strain>
    </source>
</reference>
<gene>
    <name evidence="1" type="ORF">IQ236_17515</name>
</gene>
<organism evidence="1 2">
    <name type="scientific">Planktothrix mougeotii LEGE 06226</name>
    <dbReference type="NCBI Taxonomy" id="1828728"/>
    <lineage>
        <taxon>Bacteria</taxon>
        <taxon>Bacillati</taxon>
        <taxon>Cyanobacteriota</taxon>
        <taxon>Cyanophyceae</taxon>
        <taxon>Oscillatoriophycideae</taxon>
        <taxon>Oscillatoriales</taxon>
        <taxon>Microcoleaceae</taxon>
        <taxon>Planktothrix</taxon>
    </lineage>
</organism>
<dbReference type="EMBL" id="JADEWU010000044">
    <property type="protein sequence ID" value="MBE9145002.1"/>
    <property type="molecule type" value="Genomic_DNA"/>
</dbReference>
<proteinExistence type="predicted"/>
<dbReference type="Proteomes" id="UP000640725">
    <property type="component" value="Unassembled WGS sequence"/>
</dbReference>
<name>A0ABR9UEW3_9CYAN</name>
<protein>
    <submittedName>
        <fullName evidence="1">Uncharacterized protein</fullName>
    </submittedName>
</protein>
<sequence>MSEKTGFAKQTLNKIAEVALSTQIKAQKLEVDIETNLQKITHLFTTFSEILDLKNLEKAGTTLTLDQFEITSGWLHLKANAHIDEFPSS</sequence>